<evidence type="ECO:0000313" key="2">
    <source>
        <dbReference type="EMBL" id="HIR51356.1"/>
    </source>
</evidence>
<gene>
    <name evidence="2" type="ORF">IAA53_08785</name>
</gene>
<dbReference type="AlphaFoldDB" id="A0A9D1DIQ3"/>
<proteinExistence type="predicted"/>
<sequence length="94" mass="10692">MIRHVIMWKFNAGEEENMRKFLAGLQALDGVIPEILRMEIGVNCKDGNNFDACLIADFEDLDALERYKHDPRHVAVSQLCKSIRSARGAVDFEV</sequence>
<dbReference type="SUPFAM" id="SSF54909">
    <property type="entry name" value="Dimeric alpha+beta barrel"/>
    <property type="match status" value="1"/>
</dbReference>
<dbReference type="PANTHER" id="PTHR37832">
    <property type="entry name" value="BLL2683 PROTEIN"/>
    <property type="match status" value="1"/>
</dbReference>
<dbReference type="Gene3D" id="3.30.70.100">
    <property type="match status" value="1"/>
</dbReference>
<dbReference type="PANTHER" id="PTHR37832:SF1">
    <property type="entry name" value="STRESS-RESPONSE A_B BARREL DOMAIN-CONTAINING PROTEIN"/>
    <property type="match status" value="1"/>
</dbReference>
<reference evidence="2" key="2">
    <citation type="journal article" date="2021" name="PeerJ">
        <title>Extensive microbial diversity within the chicken gut microbiome revealed by metagenomics and culture.</title>
        <authorList>
            <person name="Gilroy R."/>
            <person name="Ravi A."/>
            <person name="Getino M."/>
            <person name="Pursley I."/>
            <person name="Horton D.L."/>
            <person name="Alikhan N.F."/>
            <person name="Baker D."/>
            <person name="Gharbi K."/>
            <person name="Hall N."/>
            <person name="Watson M."/>
            <person name="Adriaenssens E.M."/>
            <person name="Foster-Nyarko E."/>
            <person name="Jarju S."/>
            <person name="Secka A."/>
            <person name="Antonio M."/>
            <person name="Oren A."/>
            <person name="Chaudhuri R.R."/>
            <person name="La Ragione R."/>
            <person name="Hildebrand F."/>
            <person name="Pallen M.J."/>
        </authorList>
    </citation>
    <scope>NUCLEOTIDE SEQUENCE</scope>
    <source>
        <strain evidence="2">ChiBcec15-4380</strain>
    </source>
</reference>
<evidence type="ECO:0000259" key="1">
    <source>
        <dbReference type="PROSITE" id="PS51502"/>
    </source>
</evidence>
<comment type="caution">
    <text evidence="2">The sequence shown here is derived from an EMBL/GenBank/DDBJ whole genome shotgun (WGS) entry which is preliminary data.</text>
</comment>
<dbReference type="PROSITE" id="PS51502">
    <property type="entry name" value="S_R_A_B_BARREL"/>
    <property type="match status" value="1"/>
</dbReference>
<dbReference type="Pfam" id="PF07876">
    <property type="entry name" value="Dabb"/>
    <property type="match status" value="1"/>
</dbReference>
<protein>
    <submittedName>
        <fullName evidence="2">Dabb family protein</fullName>
    </submittedName>
</protein>
<evidence type="ECO:0000313" key="3">
    <source>
        <dbReference type="Proteomes" id="UP000824239"/>
    </source>
</evidence>
<dbReference type="InterPro" id="IPR013097">
    <property type="entry name" value="Dabb"/>
</dbReference>
<feature type="domain" description="Stress-response A/B barrel" evidence="1">
    <location>
        <begin position="2"/>
        <end position="92"/>
    </location>
</feature>
<dbReference type="Proteomes" id="UP000824239">
    <property type="component" value="Unassembled WGS sequence"/>
</dbReference>
<organism evidence="2 3">
    <name type="scientific">Candidatus Avoscillospira avicola</name>
    <dbReference type="NCBI Taxonomy" id="2840706"/>
    <lineage>
        <taxon>Bacteria</taxon>
        <taxon>Bacillati</taxon>
        <taxon>Bacillota</taxon>
        <taxon>Clostridia</taxon>
        <taxon>Eubacteriales</taxon>
        <taxon>Oscillospiraceae</taxon>
        <taxon>Oscillospiraceae incertae sedis</taxon>
        <taxon>Candidatus Avoscillospira</taxon>
    </lineage>
</organism>
<accession>A0A9D1DIQ3</accession>
<reference evidence="2" key="1">
    <citation type="submission" date="2020-10" db="EMBL/GenBank/DDBJ databases">
        <authorList>
            <person name="Gilroy R."/>
        </authorList>
    </citation>
    <scope>NUCLEOTIDE SEQUENCE</scope>
    <source>
        <strain evidence="2">ChiBcec15-4380</strain>
    </source>
</reference>
<dbReference type="SMART" id="SM00886">
    <property type="entry name" value="Dabb"/>
    <property type="match status" value="1"/>
</dbReference>
<name>A0A9D1DIQ3_9FIRM</name>
<dbReference type="EMBL" id="DVHE01000068">
    <property type="protein sequence ID" value="HIR51356.1"/>
    <property type="molecule type" value="Genomic_DNA"/>
</dbReference>
<dbReference type="InterPro" id="IPR011008">
    <property type="entry name" value="Dimeric_a/b-barrel"/>
</dbReference>